<keyword evidence="1" id="KW-0732">Signal</keyword>
<keyword evidence="3" id="KW-1185">Reference proteome</keyword>
<dbReference type="InterPro" id="IPR013785">
    <property type="entry name" value="Aldolase_TIM"/>
</dbReference>
<reference evidence="2 3" key="1">
    <citation type="submission" date="2012-10" db="EMBL/GenBank/DDBJ databases">
        <title>Genome sequencing of Tanticharoenia sakaeratensis NBRC 103193.</title>
        <authorList>
            <person name="Azuma Y."/>
            <person name="Hadano H."/>
            <person name="Hirakawa H."/>
            <person name="Matsushita K."/>
        </authorList>
    </citation>
    <scope>NUCLEOTIDE SEQUENCE [LARGE SCALE GENOMIC DNA]</scope>
    <source>
        <strain evidence="2 3">NBRC 103193</strain>
    </source>
</reference>
<dbReference type="STRING" id="1231623.Tasa_019_002"/>
<comment type="caution">
    <text evidence="2">The sequence shown here is derived from an EMBL/GenBank/DDBJ whole genome shotgun (WGS) entry which is preliminary data.</text>
</comment>
<organism evidence="2 3">
    <name type="scientific">Tanticharoenia sakaeratensis NBRC 103193</name>
    <dbReference type="NCBI Taxonomy" id="1231623"/>
    <lineage>
        <taxon>Bacteria</taxon>
        <taxon>Pseudomonadati</taxon>
        <taxon>Pseudomonadota</taxon>
        <taxon>Alphaproteobacteria</taxon>
        <taxon>Acetobacterales</taxon>
        <taxon>Acetobacteraceae</taxon>
        <taxon>Tanticharoenia</taxon>
    </lineage>
</organism>
<feature type="chain" id="PRO_5002307927" evidence="1">
    <location>
        <begin position="20"/>
        <end position="664"/>
    </location>
</feature>
<dbReference type="Gene3D" id="3.20.20.70">
    <property type="entry name" value="Aldolase class I"/>
    <property type="match status" value="1"/>
</dbReference>
<dbReference type="EMBL" id="BALE01000019">
    <property type="protein sequence ID" value="GAN54317.1"/>
    <property type="molecule type" value="Genomic_DNA"/>
</dbReference>
<gene>
    <name evidence="2" type="ORF">Tasa_019_002</name>
</gene>
<protein>
    <submittedName>
        <fullName evidence="2">Enterotoxin</fullName>
    </submittedName>
</protein>
<accession>A0A0D6ML18</accession>
<dbReference type="AlphaFoldDB" id="A0A0D6ML18"/>
<evidence type="ECO:0000256" key="1">
    <source>
        <dbReference type="SAM" id="SignalP"/>
    </source>
</evidence>
<feature type="signal peptide" evidence="1">
    <location>
        <begin position="1"/>
        <end position="19"/>
    </location>
</feature>
<dbReference type="RefSeq" id="WP_053053768.1">
    <property type="nucleotide sequence ID" value="NZ_BALE01000019.1"/>
</dbReference>
<sequence>MTAKRLLPLAALLSGTALAAQPPLTTGAPRTTLSATGGQFGNAAIGFTWTTSNNRLTDAAIIDRLHGNRSLHLVAPFSIRLATGETITSAMLTLDHAPELTRITADPEAARAADQKEGLALRATFHDPKNRLTVAWRLEQRDQSPYLRELISVTANGAPLPIKGVDLLDAWDDDGEVSGDVDGSPVVIGDMYFGIENPLSNNLAFNGRSRLTLPQALPLQPGHTLDVSAVAGVVRHGQMRRDFQLYLEAQRAHPYRPFLNYNSWYDIGYFTPYTQAQAEDRIRTFGDELVRKRGVQLDSFLFDDGWDDYKGNWDFSRDFPKGFAPLADLARQYGAQPGIWLSPWGGYGKPVQMRVEAGRKLGYETAGDGFALSGPHYYQRFHDVVMHLLDQGVNQFKFDGTGNADKVVPGSPFMSDFDAAIHLIGDIRADKPQTYINLTTGTYPSPFWLCYADSIWRGGEDDMLLGVGTKRQRWITYRDSDTYHNIVVRAPLFPLNSLMLHGIIFAQKNQRLNTDPGHDFADEVHSFFATGTQEQELYVTPSLLHAQDWDLIAQTAKWARTNADILRDSHWVGGDPGRLEVYGWAAWTPQKAFLTLRNPDDRPQRFLLDLRRALELPDGETTRFAAHALWSHGNTPGTLDADTPVVITLAPFELRTLELIPAKN</sequence>
<dbReference type="Proteomes" id="UP000032679">
    <property type="component" value="Unassembled WGS sequence"/>
</dbReference>
<proteinExistence type="predicted"/>
<dbReference type="SUPFAM" id="SSF51445">
    <property type="entry name" value="(Trans)glycosidases"/>
    <property type="match status" value="1"/>
</dbReference>
<dbReference type="InterPro" id="IPR017853">
    <property type="entry name" value="GH"/>
</dbReference>
<evidence type="ECO:0000313" key="2">
    <source>
        <dbReference type="EMBL" id="GAN54317.1"/>
    </source>
</evidence>
<name>A0A0D6ML18_9PROT</name>
<evidence type="ECO:0000313" key="3">
    <source>
        <dbReference type="Proteomes" id="UP000032679"/>
    </source>
</evidence>